<keyword evidence="2" id="KW-1185">Reference proteome</keyword>
<gene>
    <name evidence="1" type="ORF">GCM10009858_37190</name>
</gene>
<reference evidence="2" key="1">
    <citation type="journal article" date="2019" name="Int. J. Syst. Evol. Microbiol.">
        <title>The Global Catalogue of Microorganisms (GCM) 10K type strain sequencing project: providing services to taxonomists for standard genome sequencing and annotation.</title>
        <authorList>
            <consortium name="The Broad Institute Genomics Platform"/>
            <consortium name="The Broad Institute Genome Sequencing Center for Infectious Disease"/>
            <person name="Wu L."/>
            <person name="Ma J."/>
        </authorList>
    </citation>
    <scope>NUCLEOTIDE SEQUENCE [LARGE SCALE GENOMIC DNA]</scope>
    <source>
        <strain evidence="2">JCM 16259</strain>
    </source>
</reference>
<dbReference type="SUPFAM" id="SSF55961">
    <property type="entry name" value="Bet v1-like"/>
    <property type="match status" value="1"/>
</dbReference>
<organism evidence="1 2">
    <name type="scientific">Terrabacter carboxydivorans</name>
    <dbReference type="NCBI Taxonomy" id="619730"/>
    <lineage>
        <taxon>Bacteria</taxon>
        <taxon>Bacillati</taxon>
        <taxon>Actinomycetota</taxon>
        <taxon>Actinomycetes</taxon>
        <taxon>Micrococcales</taxon>
        <taxon>Intrasporangiaceae</taxon>
        <taxon>Terrabacter</taxon>
    </lineage>
</organism>
<name>A0ABP5ZEQ9_9MICO</name>
<evidence type="ECO:0000313" key="2">
    <source>
        <dbReference type="Proteomes" id="UP001500730"/>
    </source>
</evidence>
<sequence>MAQLSRGVARQGSRRRHVVPMTGVTAGRTGQTVPMADFEVHLDPPLSAPEAWKRILDLTAHTAVIPLTTVTGDAMAARDLVDGSRFVARTGLGPIGFDDVMVVDSVVAPTTTTAGRARIHKEGKVVRGAIDLVVTPTDAGSSVRWTQQIGVRGVPAVLDPVVSRIARAAYGSTLRRLLARG</sequence>
<protein>
    <recommendedName>
        <fullName evidence="3">Carbon monoxide dehydrogenase subunit G</fullName>
    </recommendedName>
</protein>
<evidence type="ECO:0008006" key="3">
    <source>
        <dbReference type="Google" id="ProtNLM"/>
    </source>
</evidence>
<evidence type="ECO:0000313" key="1">
    <source>
        <dbReference type="EMBL" id="GAA2495650.1"/>
    </source>
</evidence>
<dbReference type="Proteomes" id="UP001500730">
    <property type="component" value="Unassembled WGS sequence"/>
</dbReference>
<dbReference type="EMBL" id="BAAARE010000019">
    <property type="protein sequence ID" value="GAA2495650.1"/>
    <property type="molecule type" value="Genomic_DNA"/>
</dbReference>
<accession>A0ABP5ZEQ9</accession>
<proteinExistence type="predicted"/>
<comment type="caution">
    <text evidence="1">The sequence shown here is derived from an EMBL/GenBank/DDBJ whole genome shotgun (WGS) entry which is preliminary data.</text>
</comment>